<reference evidence="1 2" key="1">
    <citation type="journal article" date="2014" name="Genome Announc.">
        <title>Draft Genome Sequence of Pseudomonas moraviensis R28-S.</title>
        <authorList>
            <person name="Hunter S.S."/>
            <person name="Yano H."/>
            <person name="Loftie-Eaton W."/>
            <person name="Hughes J."/>
            <person name="De Gelder L."/>
            <person name="Stragier P."/>
            <person name="De Vos P."/>
            <person name="Settles M.L."/>
            <person name="Top E.M."/>
        </authorList>
    </citation>
    <scope>NUCLEOTIDE SEQUENCE [LARGE SCALE GENOMIC DNA]</scope>
    <source>
        <strain evidence="2">R28</strain>
    </source>
</reference>
<evidence type="ECO:0000313" key="2">
    <source>
        <dbReference type="Proteomes" id="UP000024771"/>
    </source>
</evidence>
<accession>V8R5F9</accession>
<proteinExistence type="predicted"/>
<evidence type="ECO:0000313" key="1">
    <source>
        <dbReference type="EMBL" id="ETF06893.1"/>
    </source>
</evidence>
<sequence>MNVYFELEGFTGDQVRAAKKAVHELFVGMFPDATGCVVGNAKTSPDGRDLSSGALKSKTSKSACAGVDDEITDWFKSLGAKKSTTGYAIDPLESAIESTTQIMREEGAHMADIARTLSDRPTTSLYRAMGEHLDKLLALQLKQLKQLSETTVSDRDAILVSHLNEMTSKLQTLVNVTKVTSAV</sequence>
<comment type="caution">
    <text evidence="1">The sequence shown here is derived from an EMBL/GenBank/DDBJ whole genome shotgun (WGS) entry which is preliminary data.</text>
</comment>
<dbReference type="RefSeq" id="WP_024013538.1">
    <property type="nucleotide sequence ID" value="NZ_CM002330.1"/>
</dbReference>
<dbReference type="PATRIC" id="fig|1395516.4.peg.3505"/>
<dbReference type="AlphaFoldDB" id="V8R5F9"/>
<protein>
    <submittedName>
        <fullName evidence="1">Uncharacterized protein</fullName>
    </submittedName>
</protein>
<dbReference type="EMBL" id="AYMZ01000007">
    <property type="protein sequence ID" value="ETF06893.1"/>
    <property type="molecule type" value="Genomic_DNA"/>
</dbReference>
<dbReference type="HOGENOM" id="CLU_1474000_0_0_6"/>
<dbReference type="Proteomes" id="UP000024771">
    <property type="component" value="Chromosome"/>
</dbReference>
<organism evidence="1 2">
    <name type="scientific">Pseudomonas moraviensis R28-S</name>
    <dbReference type="NCBI Taxonomy" id="1395516"/>
    <lineage>
        <taxon>Bacteria</taxon>
        <taxon>Pseudomonadati</taxon>
        <taxon>Pseudomonadota</taxon>
        <taxon>Gammaproteobacteria</taxon>
        <taxon>Pseudomonadales</taxon>
        <taxon>Pseudomonadaceae</taxon>
        <taxon>Pseudomonas</taxon>
    </lineage>
</organism>
<gene>
    <name evidence="1" type="ORF">PMO01_17275</name>
</gene>
<name>V8R5F9_9PSED</name>